<keyword evidence="1" id="KW-1133">Transmembrane helix</keyword>
<feature type="transmembrane region" description="Helical" evidence="1">
    <location>
        <begin position="315"/>
        <end position="342"/>
    </location>
</feature>
<evidence type="ECO:0000313" key="3">
    <source>
        <dbReference type="Proteomes" id="UP000759131"/>
    </source>
</evidence>
<keyword evidence="3" id="KW-1185">Reference proteome</keyword>
<gene>
    <name evidence="2" type="ORF">OSB1V03_LOCUS7246</name>
</gene>
<keyword evidence="1" id="KW-0812">Transmembrane</keyword>
<reference evidence="2" key="1">
    <citation type="submission" date="2020-11" db="EMBL/GenBank/DDBJ databases">
        <authorList>
            <person name="Tran Van P."/>
        </authorList>
    </citation>
    <scope>NUCLEOTIDE SEQUENCE</scope>
</reference>
<name>A0A7R9KPS3_9ACAR</name>
<feature type="transmembrane region" description="Helical" evidence="1">
    <location>
        <begin position="269"/>
        <end position="295"/>
    </location>
</feature>
<evidence type="ECO:0000256" key="1">
    <source>
        <dbReference type="SAM" id="Phobius"/>
    </source>
</evidence>
<sequence length="503" mass="58156">MFDKWYGLVAGVLVWVLVFLVVFYKVLEDCIYRRKAAQKINDDKKLLNKYLLSVVLSHSMDNFQMRGNEIKILLFDLNDKSVEFTIQLNNSEIRTDICGKQYIRLFLTLTTDICGKQYIRLFLTLTSDKNWPLIFTKLSAVHNSTGVIFMDGIEIEDEWTGRRLYFPIREYIKGRDELKDAKEISVKRQQLRLFSKQTLCPNFENPLIQETGEEVTDSGKRVNAVSIKPRLDLFEVSLFYALLFNLTFFANYLMVFLGVNSKPDSILQYITYFGGLAATGLLSFVITDTIAYVYVRYIKTYRKPKTKPPVNTDCFWAFVRVLYLMSVFVVAIISSIGTQLLFAFNNITSPIEDLMPGNYSGVYALIIIIGVFMIGLIIQFTIWISFLALIKYFFLLMFFGQNYTHMEDSSYMTDTTTEPKDVERREKQEVIKGSATVKTDKKPKTPVKLNAETKSKLVKFGVHRLDKELEDKERIERLSGKSLIHPITKSKGYIDPESLRDKP</sequence>
<feature type="transmembrane region" description="Helical" evidence="1">
    <location>
        <begin position="238"/>
        <end position="257"/>
    </location>
</feature>
<dbReference type="EMBL" id="OC858753">
    <property type="protein sequence ID" value="CAD7626814.1"/>
    <property type="molecule type" value="Genomic_DNA"/>
</dbReference>
<accession>A0A7R9KPS3</accession>
<organism evidence="2">
    <name type="scientific">Medioppia subpectinata</name>
    <dbReference type="NCBI Taxonomy" id="1979941"/>
    <lineage>
        <taxon>Eukaryota</taxon>
        <taxon>Metazoa</taxon>
        <taxon>Ecdysozoa</taxon>
        <taxon>Arthropoda</taxon>
        <taxon>Chelicerata</taxon>
        <taxon>Arachnida</taxon>
        <taxon>Acari</taxon>
        <taxon>Acariformes</taxon>
        <taxon>Sarcoptiformes</taxon>
        <taxon>Oribatida</taxon>
        <taxon>Brachypylina</taxon>
        <taxon>Oppioidea</taxon>
        <taxon>Oppiidae</taxon>
        <taxon>Medioppia</taxon>
    </lineage>
</organism>
<evidence type="ECO:0000313" key="2">
    <source>
        <dbReference type="EMBL" id="CAD7626814.1"/>
    </source>
</evidence>
<dbReference type="AlphaFoldDB" id="A0A7R9KPS3"/>
<feature type="transmembrane region" description="Helical" evidence="1">
    <location>
        <begin position="362"/>
        <end position="390"/>
    </location>
</feature>
<feature type="transmembrane region" description="Helical" evidence="1">
    <location>
        <begin position="6"/>
        <end position="27"/>
    </location>
</feature>
<keyword evidence="1" id="KW-0472">Membrane</keyword>
<dbReference type="Proteomes" id="UP000759131">
    <property type="component" value="Unassembled WGS sequence"/>
</dbReference>
<protein>
    <submittedName>
        <fullName evidence="2">Uncharacterized protein</fullName>
    </submittedName>
</protein>
<proteinExistence type="predicted"/>
<dbReference type="OrthoDB" id="10621244at2759"/>
<dbReference type="EMBL" id="CAJPIZ010004178">
    <property type="protein sequence ID" value="CAG2107244.1"/>
    <property type="molecule type" value="Genomic_DNA"/>
</dbReference>